<organism evidence="1">
    <name type="scientific">Darwinula stevensoni</name>
    <dbReference type="NCBI Taxonomy" id="69355"/>
    <lineage>
        <taxon>Eukaryota</taxon>
        <taxon>Metazoa</taxon>
        <taxon>Ecdysozoa</taxon>
        <taxon>Arthropoda</taxon>
        <taxon>Crustacea</taxon>
        <taxon>Oligostraca</taxon>
        <taxon>Ostracoda</taxon>
        <taxon>Podocopa</taxon>
        <taxon>Podocopida</taxon>
        <taxon>Darwinulocopina</taxon>
        <taxon>Darwinuloidea</taxon>
        <taxon>Darwinulidae</taxon>
        <taxon>Darwinula</taxon>
    </lineage>
</organism>
<name>A0A7R8XJ15_9CRUS</name>
<protein>
    <recommendedName>
        <fullName evidence="3">PARP catalytic domain-containing protein</fullName>
    </recommendedName>
</protein>
<proteinExistence type="predicted"/>
<evidence type="ECO:0000313" key="1">
    <source>
        <dbReference type="EMBL" id="CAD7246916.1"/>
    </source>
</evidence>
<dbReference type="PANTHER" id="PTHR36649">
    <property type="entry name" value="UBIQUITIN-LIKE DOMAIN-CONTAINING PROTEIN"/>
    <property type="match status" value="1"/>
</dbReference>
<dbReference type="PANTHER" id="PTHR36649:SF28">
    <property type="entry name" value="UBIQUITIN-LIKE DOMAIN-CONTAINING PROTEIN"/>
    <property type="match status" value="1"/>
</dbReference>
<gene>
    <name evidence="1" type="ORF">DSTB1V02_LOCUS6758</name>
</gene>
<dbReference type="AlphaFoldDB" id="A0A7R8XJ15"/>
<dbReference type="Gene3D" id="3.90.228.10">
    <property type="match status" value="1"/>
</dbReference>
<accession>A0A7R8XJ15</accession>
<keyword evidence="2" id="KW-1185">Reference proteome</keyword>
<reference evidence="1" key="1">
    <citation type="submission" date="2020-11" db="EMBL/GenBank/DDBJ databases">
        <authorList>
            <person name="Tran Van P."/>
        </authorList>
    </citation>
    <scope>NUCLEOTIDE SEQUENCE</scope>
</reference>
<evidence type="ECO:0000313" key="2">
    <source>
        <dbReference type="Proteomes" id="UP000677054"/>
    </source>
</evidence>
<evidence type="ECO:0008006" key="3">
    <source>
        <dbReference type="Google" id="ProtNLM"/>
    </source>
</evidence>
<dbReference type="EMBL" id="CAJPEV010001274">
    <property type="protein sequence ID" value="CAG0891794.1"/>
    <property type="molecule type" value="Genomic_DNA"/>
</dbReference>
<dbReference type="OrthoDB" id="428577at2759"/>
<dbReference type="EMBL" id="LR900791">
    <property type="protein sequence ID" value="CAD7246916.1"/>
    <property type="molecule type" value="Genomic_DNA"/>
</dbReference>
<sequence length="262" mass="29628">MTHDLTTRLIYGAISAIGNVNVHPDGAVLPAGVPVCKLAIESWHVGTLPWFSATSTLGLLGGGVQIGGSRRTTPSSTSDVQLILDKSFRDPEWDYDFTNFRDTTAFYRGGQRYYRPCGWKRYAIKVKGVYESDAWLGPPGARHESDVDEWPVSYHGTSFDNAKSIAAHRYLVSKVKRDKYGRGIYSTPDTNIAKLYASTFNHDGKTYQAMLQNRINMKKTRFISHENYFVTEDEDSIRMYGILIREVLVHEEYSSRDSCTFL</sequence>
<dbReference type="SUPFAM" id="SSF56399">
    <property type="entry name" value="ADP-ribosylation"/>
    <property type="match status" value="1"/>
</dbReference>
<dbReference type="Proteomes" id="UP000677054">
    <property type="component" value="Unassembled WGS sequence"/>
</dbReference>